<gene>
    <name evidence="15 17" type="primary">dapE</name>
    <name evidence="17" type="ORF">GCM10007391_05800</name>
</gene>
<keyword evidence="7 15" id="KW-0479">Metal-binding</keyword>
<evidence type="ECO:0000259" key="16">
    <source>
        <dbReference type="Pfam" id="PF07687"/>
    </source>
</evidence>
<comment type="cofactor">
    <cofactor evidence="15">
        <name>Zn(2+)</name>
        <dbReference type="ChEBI" id="CHEBI:29105"/>
    </cofactor>
    <cofactor evidence="15">
        <name>Co(2+)</name>
        <dbReference type="ChEBI" id="CHEBI:48828"/>
    </cofactor>
    <text evidence="15">Binds 2 Zn(2+) or Co(2+) ions per subunit.</text>
</comment>
<comment type="pathway">
    <text evidence="1 15">Amino-acid biosynthesis; L-lysine biosynthesis via DAP pathway; LL-2,6-diaminopimelate from (S)-tetrahydrodipicolinate (succinylase route): step 3/3.</text>
</comment>
<evidence type="ECO:0000256" key="14">
    <source>
        <dbReference type="ARBA" id="ARBA00051301"/>
    </source>
</evidence>
<dbReference type="FunFam" id="3.40.630.10:FF:000005">
    <property type="entry name" value="Succinyl-diaminopimelate desuccinylase"/>
    <property type="match status" value="1"/>
</dbReference>
<accession>A0A918JDR1</accession>
<feature type="binding site" evidence="15">
    <location>
        <position position="99"/>
    </location>
    <ligand>
        <name>Zn(2+)</name>
        <dbReference type="ChEBI" id="CHEBI:29105"/>
        <label>2</label>
    </ligand>
</feature>
<dbReference type="GO" id="GO:0006526">
    <property type="term" value="P:L-arginine biosynthetic process"/>
    <property type="evidence" value="ECO:0007669"/>
    <property type="project" value="TreeGrafter"/>
</dbReference>
<dbReference type="AlphaFoldDB" id="A0A918JDR1"/>
<feature type="active site" description="Proton acceptor" evidence="15">
    <location>
        <position position="133"/>
    </location>
</feature>
<reference evidence="17" key="1">
    <citation type="journal article" date="2014" name="Int. J. Syst. Evol. Microbiol.">
        <title>Complete genome sequence of Corynebacterium casei LMG S-19264T (=DSM 44701T), isolated from a smear-ripened cheese.</title>
        <authorList>
            <consortium name="US DOE Joint Genome Institute (JGI-PGF)"/>
            <person name="Walter F."/>
            <person name="Albersmeier A."/>
            <person name="Kalinowski J."/>
            <person name="Ruckert C."/>
        </authorList>
    </citation>
    <scope>NUCLEOTIDE SEQUENCE</scope>
    <source>
        <strain evidence="17">KCTC 22164</strain>
    </source>
</reference>
<dbReference type="Gene3D" id="3.40.630.10">
    <property type="entry name" value="Zn peptidases"/>
    <property type="match status" value="2"/>
</dbReference>
<feature type="binding site" evidence="15">
    <location>
        <position position="134"/>
    </location>
    <ligand>
        <name>Zn(2+)</name>
        <dbReference type="ChEBI" id="CHEBI:29105"/>
        <label>2</label>
    </ligand>
</feature>
<evidence type="ECO:0000256" key="5">
    <source>
        <dbReference type="ARBA" id="ARBA00022391"/>
    </source>
</evidence>
<evidence type="ECO:0000256" key="4">
    <source>
        <dbReference type="ARBA" id="ARBA00011921"/>
    </source>
</evidence>
<name>A0A918JDR1_9ALTE</name>
<dbReference type="InterPro" id="IPR002933">
    <property type="entry name" value="Peptidase_M20"/>
</dbReference>
<evidence type="ECO:0000256" key="13">
    <source>
        <dbReference type="ARBA" id="ARBA00031891"/>
    </source>
</evidence>
<feature type="binding site" evidence="15">
    <location>
        <position position="348"/>
    </location>
    <ligand>
        <name>Zn(2+)</name>
        <dbReference type="ChEBI" id="CHEBI:29105"/>
        <label>2</label>
    </ligand>
</feature>
<dbReference type="GO" id="GO:0019877">
    <property type="term" value="P:diaminopimelate biosynthetic process"/>
    <property type="evidence" value="ECO:0007669"/>
    <property type="project" value="UniProtKB-UniRule"/>
</dbReference>
<dbReference type="PROSITE" id="PS00759">
    <property type="entry name" value="ARGE_DAPE_CPG2_2"/>
    <property type="match status" value="1"/>
</dbReference>
<dbReference type="Pfam" id="PF07687">
    <property type="entry name" value="M20_dimer"/>
    <property type="match status" value="1"/>
</dbReference>
<dbReference type="EC" id="3.5.1.18" evidence="4 15"/>
<dbReference type="Pfam" id="PF01546">
    <property type="entry name" value="Peptidase_M20"/>
    <property type="match status" value="1"/>
</dbReference>
<feature type="binding site" evidence="15">
    <location>
        <position position="99"/>
    </location>
    <ligand>
        <name>Zn(2+)</name>
        <dbReference type="ChEBI" id="CHEBI:29105"/>
        <label>1</label>
    </ligand>
</feature>
<dbReference type="FunFam" id="3.30.70.360:FF:000011">
    <property type="entry name" value="Succinyl-diaminopimelate desuccinylase"/>
    <property type="match status" value="1"/>
</dbReference>
<dbReference type="InterPro" id="IPR011650">
    <property type="entry name" value="Peptidase_M20_dimer"/>
</dbReference>
<evidence type="ECO:0000256" key="15">
    <source>
        <dbReference type="HAMAP-Rule" id="MF_01690"/>
    </source>
</evidence>
<evidence type="ECO:0000256" key="7">
    <source>
        <dbReference type="ARBA" id="ARBA00022723"/>
    </source>
</evidence>
<dbReference type="GO" id="GO:0009014">
    <property type="term" value="F:succinyl-diaminopimelate desuccinylase activity"/>
    <property type="evidence" value="ECO:0007669"/>
    <property type="project" value="UniProtKB-UniRule"/>
</dbReference>
<feature type="binding site" evidence="15">
    <location>
        <position position="162"/>
    </location>
    <ligand>
        <name>Zn(2+)</name>
        <dbReference type="ChEBI" id="CHEBI:29105"/>
        <label>1</label>
    </ligand>
</feature>
<keyword evidence="12 15" id="KW-0170">Cobalt</keyword>
<evidence type="ECO:0000256" key="8">
    <source>
        <dbReference type="ARBA" id="ARBA00022801"/>
    </source>
</evidence>
<comment type="caution">
    <text evidence="17">The sequence shown here is derived from an EMBL/GenBank/DDBJ whole genome shotgun (WGS) entry which is preliminary data.</text>
</comment>
<reference evidence="17" key="2">
    <citation type="submission" date="2020-09" db="EMBL/GenBank/DDBJ databases">
        <authorList>
            <person name="Sun Q."/>
            <person name="Kim S."/>
        </authorList>
    </citation>
    <scope>NUCLEOTIDE SEQUENCE</scope>
    <source>
        <strain evidence="17">KCTC 22164</strain>
    </source>
</reference>
<protein>
    <recommendedName>
        <fullName evidence="5 15">Succinyl-diaminopimelate desuccinylase</fullName>
        <shortName evidence="15">SDAP desuccinylase</shortName>
        <ecNumber evidence="4 15">3.5.1.18</ecNumber>
    </recommendedName>
    <alternativeName>
        <fullName evidence="13 15">N-succinyl-LL-2,6-diaminoheptanedioate amidohydrolase</fullName>
    </alternativeName>
</protein>
<dbReference type="GO" id="GO:0009089">
    <property type="term" value="P:lysine biosynthetic process via diaminopimelate"/>
    <property type="evidence" value="ECO:0007669"/>
    <property type="project" value="UniProtKB-UniRule"/>
</dbReference>
<evidence type="ECO:0000313" key="18">
    <source>
        <dbReference type="Proteomes" id="UP000631300"/>
    </source>
</evidence>
<organism evidence="17 18">
    <name type="scientific">Alteromonas halophila</name>
    <dbReference type="NCBI Taxonomy" id="516698"/>
    <lineage>
        <taxon>Bacteria</taxon>
        <taxon>Pseudomonadati</taxon>
        <taxon>Pseudomonadota</taxon>
        <taxon>Gammaproteobacteria</taxon>
        <taxon>Alteromonadales</taxon>
        <taxon>Alteromonadaceae</taxon>
        <taxon>Alteromonas/Salinimonas group</taxon>
        <taxon>Alteromonas</taxon>
    </lineage>
</organism>
<dbReference type="InterPro" id="IPR001261">
    <property type="entry name" value="ArgE/DapE_CS"/>
</dbReference>
<dbReference type="PANTHER" id="PTHR43808">
    <property type="entry name" value="ACETYLORNITHINE DEACETYLASE"/>
    <property type="match status" value="1"/>
</dbReference>
<keyword evidence="8 15" id="KW-0378">Hydrolase</keyword>
<evidence type="ECO:0000256" key="6">
    <source>
        <dbReference type="ARBA" id="ARBA00022605"/>
    </source>
</evidence>
<evidence type="ECO:0000256" key="3">
    <source>
        <dbReference type="ARBA" id="ARBA00011738"/>
    </source>
</evidence>
<comment type="function">
    <text evidence="15">Catalyzes the hydrolysis of N-succinyl-L,L-diaminopimelic acid (SDAP), forming succinate and LL-2,6-diaminopimelate (DAP), an intermediate involved in the bacterial biosynthesis of lysine and meso-diaminopimelic acid, an essential component of bacterial cell walls.</text>
</comment>
<comment type="similarity">
    <text evidence="2 15">Belongs to the peptidase M20A family. DapE subfamily.</text>
</comment>
<feature type="domain" description="Peptidase M20 dimerisation" evidence="16">
    <location>
        <begin position="175"/>
        <end position="282"/>
    </location>
</feature>
<keyword evidence="6 15" id="KW-0028">Amino-acid biosynthesis</keyword>
<evidence type="ECO:0000256" key="9">
    <source>
        <dbReference type="ARBA" id="ARBA00022833"/>
    </source>
</evidence>
<feature type="binding site" evidence="15">
    <location>
        <position position="66"/>
    </location>
    <ligand>
        <name>Zn(2+)</name>
        <dbReference type="ChEBI" id="CHEBI:29105"/>
        <label>1</label>
    </ligand>
</feature>
<dbReference type="InterPro" id="IPR005941">
    <property type="entry name" value="DapE_proteobac"/>
</dbReference>
<comment type="catalytic activity">
    <reaction evidence="14 15">
        <text>N-succinyl-(2S,6S)-2,6-diaminopimelate + H2O = (2S,6S)-2,6-diaminopimelate + succinate</text>
        <dbReference type="Rhea" id="RHEA:22608"/>
        <dbReference type="ChEBI" id="CHEBI:15377"/>
        <dbReference type="ChEBI" id="CHEBI:30031"/>
        <dbReference type="ChEBI" id="CHEBI:57609"/>
        <dbReference type="ChEBI" id="CHEBI:58087"/>
        <dbReference type="EC" id="3.5.1.18"/>
    </reaction>
</comment>
<keyword evidence="11 15" id="KW-0457">Lysine biosynthesis</keyword>
<evidence type="ECO:0000256" key="10">
    <source>
        <dbReference type="ARBA" id="ARBA00022915"/>
    </source>
</evidence>
<dbReference type="Proteomes" id="UP000631300">
    <property type="component" value="Unassembled WGS sequence"/>
</dbReference>
<dbReference type="RefSeq" id="WP_189403574.1">
    <property type="nucleotide sequence ID" value="NZ_BMXP01000001.1"/>
</dbReference>
<evidence type="ECO:0000256" key="11">
    <source>
        <dbReference type="ARBA" id="ARBA00023154"/>
    </source>
</evidence>
<comment type="subunit">
    <text evidence="3 15">Homodimer.</text>
</comment>
<feature type="active site" evidence="15">
    <location>
        <position position="68"/>
    </location>
</feature>
<dbReference type="GO" id="GO:0050897">
    <property type="term" value="F:cobalt ion binding"/>
    <property type="evidence" value="ECO:0007669"/>
    <property type="project" value="UniProtKB-UniRule"/>
</dbReference>
<dbReference type="PANTHER" id="PTHR43808:SF31">
    <property type="entry name" value="N-ACETYL-L-CITRULLINE DEACETYLASE"/>
    <property type="match status" value="1"/>
</dbReference>
<evidence type="ECO:0000256" key="2">
    <source>
        <dbReference type="ARBA" id="ARBA00006746"/>
    </source>
</evidence>
<dbReference type="GO" id="GO:0008270">
    <property type="term" value="F:zinc ion binding"/>
    <property type="evidence" value="ECO:0007669"/>
    <property type="project" value="UniProtKB-UniRule"/>
</dbReference>
<dbReference type="InterPro" id="IPR050072">
    <property type="entry name" value="Peptidase_M20A"/>
</dbReference>
<dbReference type="NCBIfam" id="TIGR01246">
    <property type="entry name" value="dapE_proteo"/>
    <property type="match status" value="1"/>
</dbReference>
<evidence type="ECO:0000256" key="1">
    <source>
        <dbReference type="ARBA" id="ARBA00005130"/>
    </source>
</evidence>
<dbReference type="HAMAP" id="MF_01690">
    <property type="entry name" value="DapE"/>
    <property type="match status" value="1"/>
</dbReference>
<keyword evidence="18" id="KW-1185">Reference proteome</keyword>
<dbReference type="CDD" id="cd03891">
    <property type="entry name" value="M20_DapE_proteobac"/>
    <property type="match status" value="1"/>
</dbReference>
<dbReference type="GO" id="GO:0008777">
    <property type="term" value="F:acetylornithine deacetylase activity"/>
    <property type="evidence" value="ECO:0007669"/>
    <property type="project" value="TreeGrafter"/>
</dbReference>
<proteinExistence type="inferred from homology"/>
<sequence length="375" mass="40741">MTDVIELAKALINRRSVTPDDAGCQQMMQDWLQELGFSNETLVFEDTTNLWARRNQQGPLFCFAGHTDVVPSGPEAAWKTPPFTATEVDGYLHGRGAADMKGSLAAMLVATQRFVKDYPDHKGSIAFLITSDEEGPFINGTTRVVDTLEARNEKIDWCIVGEPSSTQRVGDVVKNGRRGSLTGDLTVKGVQGHVAYPHLASNPVHEAAAALAELADTHWDEGNAFFPPTSFQISNIHAGTGAGNVIPGTLEVCFNFRFSTQVTDHMLIDRVEAILNQHQLDYDITWTHNGQPFLTDSGDLVDAVEKAIQSVSGQATTLSTAGGTSDGRFIAPTGAQVVELGPVNATIHKVDECVRMDDLIALTDMYYHTLRELLA</sequence>
<evidence type="ECO:0000313" key="17">
    <source>
        <dbReference type="EMBL" id="GGW76144.1"/>
    </source>
</evidence>
<dbReference type="EMBL" id="BMXP01000001">
    <property type="protein sequence ID" value="GGW76144.1"/>
    <property type="molecule type" value="Genomic_DNA"/>
</dbReference>
<dbReference type="NCBIfam" id="NF009557">
    <property type="entry name" value="PRK13009.1"/>
    <property type="match status" value="1"/>
</dbReference>
<keyword evidence="10 15" id="KW-0220">Diaminopimelate biosynthesis</keyword>
<dbReference type="SUPFAM" id="SSF53187">
    <property type="entry name" value="Zn-dependent exopeptidases"/>
    <property type="match status" value="1"/>
</dbReference>
<keyword evidence="9 15" id="KW-0862">Zinc</keyword>
<dbReference type="SUPFAM" id="SSF55031">
    <property type="entry name" value="Bacterial exopeptidase dimerisation domain"/>
    <property type="match status" value="1"/>
</dbReference>
<dbReference type="InterPro" id="IPR036264">
    <property type="entry name" value="Bact_exopeptidase_dim_dom"/>
</dbReference>
<evidence type="ECO:0000256" key="12">
    <source>
        <dbReference type="ARBA" id="ARBA00023285"/>
    </source>
</evidence>